<dbReference type="RefSeq" id="WP_377927477.1">
    <property type="nucleotide sequence ID" value="NZ_JBHUEM010000007.1"/>
</dbReference>
<gene>
    <name evidence="2" type="ORF">ACFSCX_07095</name>
</gene>
<reference evidence="3" key="1">
    <citation type="journal article" date="2019" name="Int. J. Syst. Evol. Microbiol.">
        <title>The Global Catalogue of Microorganisms (GCM) 10K type strain sequencing project: providing services to taxonomists for standard genome sequencing and annotation.</title>
        <authorList>
            <consortium name="The Broad Institute Genomics Platform"/>
            <consortium name="The Broad Institute Genome Sequencing Center for Infectious Disease"/>
            <person name="Wu L."/>
            <person name="Ma J."/>
        </authorList>
    </citation>
    <scope>NUCLEOTIDE SEQUENCE [LARGE SCALE GENOMIC DNA]</scope>
    <source>
        <strain evidence="3">CCUG 49339</strain>
    </source>
</reference>
<evidence type="ECO:0000313" key="2">
    <source>
        <dbReference type="EMBL" id="MFD1736328.1"/>
    </source>
</evidence>
<organism evidence="2 3">
    <name type="scientific">Bacillus salitolerans</name>
    <dbReference type="NCBI Taxonomy" id="1437434"/>
    <lineage>
        <taxon>Bacteria</taxon>
        <taxon>Bacillati</taxon>
        <taxon>Bacillota</taxon>
        <taxon>Bacilli</taxon>
        <taxon>Bacillales</taxon>
        <taxon>Bacillaceae</taxon>
        <taxon>Bacillus</taxon>
    </lineage>
</organism>
<evidence type="ECO:0000256" key="1">
    <source>
        <dbReference type="SAM" id="MobiDB-lite"/>
    </source>
</evidence>
<accession>A0ABW4LNN8</accession>
<protein>
    <recommendedName>
        <fullName evidence="4">YtzI protein</fullName>
    </recommendedName>
</protein>
<evidence type="ECO:0008006" key="4">
    <source>
        <dbReference type="Google" id="ProtNLM"/>
    </source>
</evidence>
<feature type="region of interest" description="Disordered" evidence="1">
    <location>
        <begin position="25"/>
        <end position="53"/>
    </location>
</feature>
<comment type="caution">
    <text evidence="2">The sequence shown here is derived from an EMBL/GenBank/DDBJ whole genome shotgun (WGS) entry which is preliminary data.</text>
</comment>
<sequence>MIWLIFVIPVVIICSIAIYFEKKSGAVPPDTNKGNHNAETIASNNDKNNFGGL</sequence>
<proteinExistence type="predicted"/>
<keyword evidence="3" id="KW-1185">Reference proteome</keyword>
<dbReference type="EMBL" id="JBHUEM010000007">
    <property type="protein sequence ID" value="MFD1736328.1"/>
    <property type="molecule type" value="Genomic_DNA"/>
</dbReference>
<name>A0ABW4LNN8_9BACI</name>
<dbReference type="Proteomes" id="UP001597214">
    <property type="component" value="Unassembled WGS sequence"/>
</dbReference>
<feature type="compositionally biased region" description="Polar residues" evidence="1">
    <location>
        <begin position="32"/>
        <end position="53"/>
    </location>
</feature>
<evidence type="ECO:0000313" key="3">
    <source>
        <dbReference type="Proteomes" id="UP001597214"/>
    </source>
</evidence>